<evidence type="ECO:0000259" key="1">
    <source>
        <dbReference type="PROSITE" id="PS51201"/>
    </source>
</evidence>
<dbReference type="AlphaFoldDB" id="A0A2G6E2G8"/>
<dbReference type="InterPro" id="IPR050721">
    <property type="entry name" value="Trk_Ktr_HKT_K-transport"/>
</dbReference>
<sequence length="233" mass="25945">MKKRIAVIGLGSFGRSAAITLTQMGVEVIAIDKDFENVDSIKDDVLIAIQVDGTDQESLEEQDLQHVDAAVVAIGTDFEETLLTVAALKKLGVPKVVSRARTRIRKDILEQVGCDRVVLPEEEVGHNVAKELISDIFFDRIELGKDHSIAQLVAPEAMLGNHIDELRRRLEDYQLNIVTIKRQTPRRNFLGQDTVEHIISVPKADDMVLEGDILVLFGHDKNLREFADDVDTA</sequence>
<evidence type="ECO:0000313" key="3">
    <source>
        <dbReference type="Proteomes" id="UP000229740"/>
    </source>
</evidence>
<dbReference type="SUPFAM" id="SSF51735">
    <property type="entry name" value="NAD(P)-binding Rossmann-fold domains"/>
    <property type="match status" value="1"/>
</dbReference>
<dbReference type="Gene3D" id="3.40.50.720">
    <property type="entry name" value="NAD(P)-binding Rossmann-like Domain"/>
    <property type="match status" value="1"/>
</dbReference>
<dbReference type="PANTHER" id="PTHR43833:SF7">
    <property type="entry name" value="KTR SYSTEM POTASSIUM UPTAKE PROTEIN C"/>
    <property type="match status" value="1"/>
</dbReference>
<dbReference type="Pfam" id="PF02254">
    <property type="entry name" value="TrkA_N"/>
    <property type="match status" value="1"/>
</dbReference>
<dbReference type="EMBL" id="PDPS01000036">
    <property type="protein sequence ID" value="PID56240.1"/>
    <property type="molecule type" value="Genomic_DNA"/>
</dbReference>
<proteinExistence type="predicted"/>
<name>A0A2G6E2G8_9BACT</name>
<dbReference type="PANTHER" id="PTHR43833">
    <property type="entry name" value="POTASSIUM CHANNEL PROTEIN 2-RELATED-RELATED"/>
    <property type="match status" value="1"/>
</dbReference>
<accession>A0A2G6E2G8</accession>
<feature type="domain" description="RCK N-terminal" evidence="1">
    <location>
        <begin position="2"/>
        <end position="119"/>
    </location>
</feature>
<dbReference type="InterPro" id="IPR036291">
    <property type="entry name" value="NAD(P)-bd_dom_sf"/>
</dbReference>
<dbReference type="SUPFAM" id="SSF116726">
    <property type="entry name" value="TrkA C-terminal domain-like"/>
    <property type="match status" value="1"/>
</dbReference>
<dbReference type="Proteomes" id="UP000229740">
    <property type="component" value="Unassembled WGS sequence"/>
</dbReference>
<organism evidence="2 3">
    <name type="scientific">candidate division KSB3 bacterium</name>
    <dbReference type="NCBI Taxonomy" id="2044937"/>
    <lineage>
        <taxon>Bacteria</taxon>
        <taxon>candidate division KSB3</taxon>
    </lineage>
</organism>
<reference evidence="2 3" key="1">
    <citation type="submission" date="2017-10" db="EMBL/GenBank/DDBJ databases">
        <title>Novel microbial diversity and functional potential in the marine mammal oral microbiome.</title>
        <authorList>
            <person name="Dudek N.K."/>
            <person name="Sun C.L."/>
            <person name="Burstein D."/>
            <person name="Kantor R.S."/>
            <person name="Aliaga Goltsman D.S."/>
            <person name="Bik E.M."/>
            <person name="Thomas B.C."/>
            <person name="Banfield J.F."/>
            <person name="Relman D.A."/>
        </authorList>
    </citation>
    <scope>NUCLEOTIDE SEQUENCE [LARGE SCALE GENOMIC DNA]</scope>
    <source>
        <strain evidence="2">DOLZORAL124_49_17</strain>
    </source>
</reference>
<dbReference type="InterPro" id="IPR003148">
    <property type="entry name" value="RCK_N"/>
</dbReference>
<protein>
    <submittedName>
        <fullName evidence="2">Potassium transporter KtrA</fullName>
    </submittedName>
</protein>
<dbReference type="PROSITE" id="PS51201">
    <property type="entry name" value="RCK_N"/>
    <property type="match status" value="1"/>
</dbReference>
<dbReference type="Gene3D" id="3.30.70.1450">
    <property type="entry name" value="Regulator of K+ conductance, C-terminal domain"/>
    <property type="match status" value="1"/>
</dbReference>
<dbReference type="InterPro" id="IPR036721">
    <property type="entry name" value="RCK_C_sf"/>
</dbReference>
<comment type="caution">
    <text evidence="2">The sequence shown here is derived from an EMBL/GenBank/DDBJ whole genome shotgun (WGS) entry which is preliminary data.</text>
</comment>
<evidence type="ECO:0000313" key="2">
    <source>
        <dbReference type="EMBL" id="PID56240.1"/>
    </source>
</evidence>
<dbReference type="GO" id="GO:0006813">
    <property type="term" value="P:potassium ion transport"/>
    <property type="evidence" value="ECO:0007669"/>
    <property type="project" value="InterPro"/>
</dbReference>
<gene>
    <name evidence="2" type="ORF">CSB45_11960</name>
</gene>